<dbReference type="PANTHER" id="PTHR13817:SF166">
    <property type="entry name" value="NEURONAL IGCAM-RELATED"/>
    <property type="match status" value="1"/>
</dbReference>
<dbReference type="SMART" id="SM00409">
    <property type="entry name" value="IG"/>
    <property type="match status" value="1"/>
</dbReference>
<dbReference type="InterPro" id="IPR003599">
    <property type="entry name" value="Ig_sub"/>
</dbReference>
<keyword evidence="2" id="KW-0393">Immunoglobulin domain</keyword>
<feature type="region of interest" description="Disordered" evidence="3">
    <location>
        <begin position="502"/>
        <end position="521"/>
    </location>
</feature>
<dbReference type="GO" id="GO:0007411">
    <property type="term" value="P:axon guidance"/>
    <property type="evidence" value="ECO:0007669"/>
    <property type="project" value="TreeGrafter"/>
</dbReference>
<evidence type="ECO:0000256" key="2">
    <source>
        <dbReference type="ARBA" id="ARBA00023319"/>
    </source>
</evidence>
<dbReference type="InterPro" id="IPR003598">
    <property type="entry name" value="Ig_sub2"/>
</dbReference>
<keyword evidence="8" id="KW-1185">Reference proteome</keyword>
<keyword evidence="4" id="KW-0472">Membrane</keyword>
<sequence length="732" mass="80910">SVPRGELDGKRKRREGAERERGRGREKGRTENKCKRGSELERGVLRRRVLVSPPTEPPQVTLELQQEQDEVSWGETVRFSCQARGKPAPAVVWLHNARPLAPSPRHRVTARALRVLNVGPQDQGLYQCMAENGVGSAQASARLVTVPTGSPSRLKPPSVLRPLSPDKVLREQAPRPGGPGPLLPLDCSELPGHISPAEAPIILSQPRTGKADFYELTWRPRGDGGAPVLEYTVKYRKLGETQGEWTSSRISGSLHKLTLAKLQPDSLYEVEMAAKNCAGLGQPAMMTFRTGRGRGRPPEAPDKPTISTATETSAFVTWIPRGNRGFPIISFRVEYKKVKKAGEDWVTAVAKIPPTLLSVEIAALEKGTSYKFRVVAVNVIGCSPPSAPSKAYTVVGGRTNERPVDGPYITYNEAINETAIILKWKYVSVNNTPIYGFNIFYRPTDSDNDSDYKKDVVEGDRYWHSITDLQPETAYDIKMQCFNEGGDSEFGNVVILETKARPHHQRPLPSESPHDGPSGGAVPRPNDLPYLIVGGVLGAFVFIIVAFIPFCLWRTWAKQKQTSDLGFLVVAPAVSSCQYTMVPLQGRPLGPGHCPLDPHNAPTHHHTSCLSNGEYIPNRGYTPNGKPHCLPGFQQVRTQQLLNIVSLSCLSAPEHHREDFCPSDDSTLQLLHPSHQPISVQDIEDDAHFYGDNEPEERFTKGIVSTPHIVYTTMSISCKFNKCYFVTIQYHL</sequence>
<dbReference type="Ensembl" id="ENSGMOT00000037752.1">
    <property type="protein sequence ID" value="ENSGMOP00000023459.1"/>
    <property type="gene ID" value="ENSGMOG00000030670.1"/>
</dbReference>
<keyword evidence="4" id="KW-0812">Transmembrane</keyword>
<dbReference type="Gene3D" id="2.60.40.10">
    <property type="entry name" value="Immunoglobulins"/>
    <property type="match status" value="4"/>
</dbReference>
<dbReference type="Proteomes" id="UP000694546">
    <property type="component" value="Chromosome 23"/>
</dbReference>
<dbReference type="GO" id="GO:0005886">
    <property type="term" value="C:plasma membrane"/>
    <property type="evidence" value="ECO:0007669"/>
    <property type="project" value="UniProtKB-SubCell"/>
</dbReference>
<dbReference type="OMA" id="RTENKCK"/>
<feature type="transmembrane region" description="Helical" evidence="4">
    <location>
        <begin position="528"/>
        <end position="553"/>
    </location>
</feature>
<evidence type="ECO:0000256" key="3">
    <source>
        <dbReference type="SAM" id="MobiDB-lite"/>
    </source>
</evidence>
<dbReference type="GO" id="GO:0098609">
    <property type="term" value="P:cell-cell adhesion"/>
    <property type="evidence" value="ECO:0007669"/>
    <property type="project" value="TreeGrafter"/>
</dbReference>
<reference evidence="7" key="1">
    <citation type="submission" date="2025-08" db="UniProtKB">
        <authorList>
            <consortium name="Ensembl"/>
        </authorList>
    </citation>
    <scope>IDENTIFICATION</scope>
</reference>
<dbReference type="PROSITE" id="PS50853">
    <property type="entry name" value="FN3"/>
    <property type="match status" value="3"/>
</dbReference>
<dbReference type="InterPro" id="IPR013783">
    <property type="entry name" value="Ig-like_fold"/>
</dbReference>
<dbReference type="InterPro" id="IPR050964">
    <property type="entry name" value="Striated_Muscle_Regulatory"/>
</dbReference>
<dbReference type="SMART" id="SM00060">
    <property type="entry name" value="FN3"/>
    <property type="match status" value="3"/>
</dbReference>
<dbReference type="GeneTree" id="ENSGT00940000158810"/>
<dbReference type="InterPro" id="IPR036179">
    <property type="entry name" value="Ig-like_dom_sf"/>
</dbReference>
<dbReference type="PANTHER" id="PTHR13817">
    <property type="entry name" value="TITIN"/>
    <property type="match status" value="1"/>
</dbReference>
<dbReference type="CDD" id="cd00063">
    <property type="entry name" value="FN3"/>
    <property type="match status" value="3"/>
</dbReference>
<dbReference type="SUPFAM" id="SSF48726">
    <property type="entry name" value="Immunoglobulin"/>
    <property type="match status" value="1"/>
</dbReference>
<dbReference type="SMART" id="SM00408">
    <property type="entry name" value="IGc2"/>
    <property type="match status" value="1"/>
</dbReference>
<keyword evidence="4" id="KW-1133">Transmembrane helix</keyword>
<feature type="domain" description="Fibronectin type-III" evidence="6">
    <location>
        <begin position="300"/>
        <end position="396"/>
    </location>
</feature>
<evidence type="ECO:0000256" key="1">
    <source>
        <dbReference type="ARBA" id="ARBA00022737"/>
    </source>
</evidence>
<feature type="region of interest" description="Disordered" evidence="3">
    <location>
        <begin position="1"/>
        <end position="38"/>
    </location>
</feature>
<feature type="domain" description="Fibronectin type-III" evidence="6">
    <location>
        <begin position="403"/>
        <end position="501"/>
    </location>
</feature>
<dbReference type="Pfam" id="PF00041">
    <property type="entry name" value="fn3"/>
    <property type="match status" value="3"/>
</dbReference>
<dbReference type="SUPFAM" id="SSF49265">
    <property type="entry name" value="Fibronectin type III"/>
    <property type="match status" value="2"/>
</dbReference>
<feature type="region of interest" description="Disordered" evidence="3">
    <location>
        <begin position="147"/>
        <end position="180"/>
    </location>
</feature>
<feature type="domain" description="Ig-like" evidence="5">
    <location>
        <begin position="58"/>
        <end position="145"/>
    </location>
</feature>
<dbReference type="InterPro" id="IPR036116">
    <property type="entry name" value="FN3_sf"/>
</dbReference>
<protein>
    <submittedName>
        <fullName evidence="7">BOC cell adhesion associated, oncogene regulated</fullName>
    </submittedName>
</protein>
<evidence type="ECO:0000313" key="8">
    <source>
        <dbReference type="Proteomes" id="UP000694546"/>
    </source>
</evidence>
<dbReference type="PROSITE" id="PS50835">
    <property type="entry name" value="IG_LIKE"/>
    <property type="match status" value="1"/>
</dbReference>
<reference evidence="7" key="2">
    <citation type="submission" date="2025-09" db="UniProtKB">
        <authorList>
            <consortium name="Ensembl"/>
        </authorList>
    </citation>
    <scope>IDENTIFICATION</scope>
</reference>
<feature type="domain" description="Fibronectin type-III" evidence="6">
    <location>
        <begin position="199"/>
        <end position="298"/>
    </location>
</feature>
<dbReference type="GO" id="GO:0030424">
    <property type="term" value="C:axon"/>
    <property type="evidence" value="ECO:0007669"/>
    <property type="project" value="TreeGrafter"/>
</dbReference>
<dbReference type="InterPro" id="IPR003961">
    <property type="entry name" value="FN3_dom"/>
</dbReference>
<keyword evidence="1" id="KW-0677">Repeat</keyword>
<gene>
    <name evidence="7" type="primary">boc</name>
</gene>
<evidence type="ECO:0000259" key="6">
    <source>
        <dbReference type="PROSITE" id="PS50853"/>
    </source>
</evidence>
<evidence type="ECO:0000259" key="5">
    <source>
        <dbReference type="PROSITE" id="PS50835"/>
    </source>
</evidence>
<accession>A0A8C5A1X1</accession>
<evidence type="ECO:0000313" key="7">
    <source>
        <dbReference type="Ensembl" id="ENSGMOP00000023459.1"/>
    </source>
</evidence>
<dbReference type="Pfam" id="PF07679">
    <property type="entry name" value="I-set"/>
    <property type="match status" value="1"/>
</dbReference>
<evidence type="ECO:0000256" key="4">
    <source>
        <dbReference type="SAM" id="Phobius"/>
    </source>
</evidence>
<proteinExistence type="predicted"/>
<dbReference type="AlphaFoldDB" id="A0A8C5A1X1"/>
<name>A0A8C5A1X1_GADMO</name>
<organism evidence="7 8">
    <name type="scientific">Gadus morhua</name>
    <name type="common">Atlantic cod</name>
    <dbReference type="NCBI Taxonomy" id="8049"/>
    <lineage>
        <taxon>Eukaryota</taxon>
        <taxon>Metazoa</taxon>
        <taxon>Chordata</taxon>
        <taxon>Craniata</taxon>
        <taxon>Vertebrata</taxon>
        <taxon>Euteleostomi</taxon>
        <taxon>Actinopterygii</taxon>
        <taxon>Neopterygii</taxon>
        <taxon>Teleostei</taxon>
        <taxon>Neoteleostei</taxon>
        <taxon>Acanthomorphata</taxon>
        <taxon>Zeiogadaria</taxon>
        <taxon>Gadariae</taxon>
        <taxon>Gadiformes</taxon>
        <taxon>Gadoidei</taxon>
        <taxon>Gadidae</taxon>
        <taxon>Gadus</taxon>
    </lineage>
</organism>
<dbReference type="InterPro" id="IPR013098">
    <property type="entry name" value="Ig_I-set"/>
</dbReference>
<dbReference type="InterPro" id="IPR007110">
    <property type="entry name" value="Ig-like_dom"/>
</dbReference>